<keyword evidence="3" id="KW-1185">Reference proteome</keyword>
<dbReference type="AlphaFoldDB" id="A0A7W6LR26"/>
<evidence type="ECO:0000256" key="1">
    <source>
        <dbReference type="SAM" id="MobiDB-lite"/>
    </source>
</evidence>
<name>A0A7W6LR26_9SPHN</name>
<organism evidence="2 3">
    <name type="scientific">Sphingobium scionense</name>
    <dbReference type="NCBI Taxonomy" id="1404341"/>
    <lineage>
        <taxon>Bacteria</taxon>
        <taxon>Pseudomonadati</taxon>
        <taxon>Pseudomonadota</taxon>
        <taxon>Alphaproteobacteria</taxon>
        <taxon>Sphingomonadales</taxon>
        <taxon>Sphingomonadaceae</taxon>
        <taxon>Sphingobium</taxon>
    </lineage>
</organism>
<reference evidence="2 3" key="1">
    <citation type="submission" date="2020-08" db="EMBL/GenBank/DDBJ databases">
        <title>Genomic Encyclopedia of Type Strains, Phase IV (KMG-IV): sequencing the most valuable type-strain genomes for metagenomic binning, comparative biology and taxonomic classification.</title>
        <authorList>
            <person name="Goeker M."/>
        </authorList>
    </citation>
    <scope>NUCLEOTIDE SEQUENCE [LARGE SCALE GENOMIC DNA]</scope>
    <source>
        <strain evidence="2 3">DSM 19371</strain>
    </source>
</reference>
<feature type="region of interest" description="Disordered" evidence="1">
    <location>
        <begin position="67"/>
        <end position="86"/>
    </location>
</feature>
<protein>
    <submittedName>
        <fullName evidence="2">Uncharacterized protein</fullName>
    </submittedName>
</protein>
<dbReference type="RefSeq" id="WP_380814404.1">
    <property type="nucleotide sequence ID" value="NZ_JBHRXA010000001.1"/>
</dbReference>
<proteinExistence type="predicted"/>
<dbReference type="Proteomes" id="UP000590524">
    <property type="component" value="Unassembled WGS sequence"/>
</dbReference>
<evidence type="ECO:0000313" key="3">
    <source>
        <dbReference type="Proteomes" id="UP000590524"/>
    </source>
</evidence>
<dbReference type="EMBL" id="JACIEU010000010">
    <property type="protein sequence ID" value="MBB4148939.1"/>
    <property type="molecule type" value="Genomic_DNA"/>
</dbReference>
<gene>
    <name evidence="2" type="ORF">GGQ90_002724</name>
</gene>
<accession>A0A7W6LR26</accession>
<evidence type="ECO:0000313" key="2">
    <source>
        <dbReference type="EMBL" id="MBB4148939.1"/>
    </source>
</evidence>
<comment type="caution">
    <text evidence="2">The sequence shown here is derived from an EMBL/GenBank/DDBJ whole genome shotgun (WGS) entry which is preliminary data.</text>
</comment>
<feature type="compositionally biased region" description="Polar residues" evidence="1">
    <location>
        <begin position="67"/>
        <end position="77"/>
    </location>
</feature>
<sequence>MRQSGAPPPAYHVRPFRYIGVQADWNRDSIGSANSDIGRLDMHESRDAFSAAELPFMILSLPTGSWSVGSPVSTSPPMTHRASAGR</sequence>